<feature type="non-terminal residue" evidence="4">
    <location>
        <position position="1"/>
    </location>
</feature>
<feature type="compositionally biased region" description="Low complexity" evidence="1">
    <location>
        <begin position="1096"/>
        <end position="1118"/>
    </location>
</feature>
<accession>A0ABN9QFW8</accession>
<feature type="domain" description="Inositol polyphosphate-related phosphatase" evidence="3">
    <location>
        <begin position="319"/>
        <end position="763"/>
    </location>
</feature>
<feature type="transmembrane region" description="Helical" evidence="2">
    <location>
        <begin position="118"/>
        <end position="142"/>
    </location>
</feature>
<feature type="region of interest" description="Disordered" evidence="1">
    <location>
        <begin position="1080"/>
        <end position="1178"/>
    </location>
</feature>
<evidence type="ECO:0000313" key="5">
    <source>
        <dbReference type="Proteomes" id="UP001189429"/>
    </source>
</evidence>
<dbReference type="PANTHER" id="PTHR11200:SF275">
    <property type="entry name" value="LD06095P"/>
    <property type="match status" value="1"/>
</dbReference>
<feature type="transmembrane region" description="Helical" evidence="2">
    <location>
        <begin position="229"/>
        <end position="253"/>
    </location>
</feature>
<feature type="compositionally biased region" description="Basic and acidic residues" evidence="1">
    <location>
        <begin position="661"/>
        <end position="676"/>
    </location>
</feature>
<feature type="region of interest" description="Disordered" evidence="1">
    <location>
        <begin position="1"/>
        <end position="27"/>
    </location>
</feature>
<dbReference type="SUPFAM" id="SSF56219">
    <property type="entry name" value="DNase I-like"/>
    <property type="match status" value="1"/>
</dbReference>
<keyword evidence="5" id="KW-1185">Reference proteome</keyword>
<name>A0ABN9QFW8_9DINO</name>
<sequence length="1209" mass="130765">GARGADAPGPPPAERGRPRGGSRASGAAMAPGWQGLTGGEQLLLQLLASLSSVLSCVGCVAILRPVLREHKESVSADRLVKKLLAVLCVLYLGCGFFMAGGCLVSNSPILCKIQGFGIQWFSLASVLWNSCMAFNMFLWVVLKKPVRVLKQMIKFYLEGRRILAVLLLNGGVMGPGPIWCWISEEHSGLRFACFYLVLGLAWLFNAPVIVAVSFHTVCRQQTRLGQEAARFLCVQQTLLMVVFVLCWMFGLVYEICEWTGRRGPLWTLCLHAAFAPLHGGCTALVYVGLRCLLRVHTAQVAQAIEDRKMQFSGGANESRRASIYAVTYNLGETSLRAARPLGCWIPPGHDIYILALQECQIPLEELEVHIKNHLRSGGTEYVAYHEAIGHSHMGFHGLIAVLVFVPKAEAEKGAFAVMRSMHNHVKGGVKFGPYVASNKGMVGFALRFYGVTLAVLGGHLASDSKGHHRLEKRHSLIRDALHRSVLTDVDVSMDVNLLFHHTILLGDLNYRVHASPEEILEIVAKASLEERMHLFNSPDWTRKRYMRMVPDAMRLRSGRSGRPGDRYKFSSHPDAIEFDLTSDELHRMSNSTSREATSQWDLLMESEELTMAMRDQVVLHNFQEHPIRFPPSFRRARGEDAGDCGDYCDVGRLRSAYTTRVRDGGARRKSKDRAVLKEGSPGGALIHTSSGSDIMPTDTRESPASTEDASLRPPSYTDRILAHSLPDCRKALVCRAYELCDAAMGSDHRPVAAVYHLRYQADERMKFNNMHLMETRGWRIFTVSVENVDVHLRTEAPCRLSDGSDSPHRSRSREQVVPEPLDGFGTLGIKSGTLGARSSAFGPSASLDGGIAGARSSVVGHWTGLLPQVSRINSGSLALTRSNSKNLEDVRSPVQRGSRYSLLYQRSRSRSFSGMLGMASKDSALDIEVLLDHAALTLTFPIPPEDPLGSAERHKLIAEESISLDYNERGSVEAAEGGIVCQGTRPLKELRSVEEGGSSASGCLRLSSRACREMGMHAGISLTGPHGCAVGQAVLCLAEALDSKVSGPRRMSVPLVLGGRCVGQLEADVSVWEGAGAQPRVQGSAAADGAQRAEDGASGAAPAAAPEGPSCQEAAAAPPREPPGGRGGARRSCSAPAGPCAGRVQPAAPAEARAAHGAPPQCAPRPAREPRLLPGGARLAGGCAPLAELLQPCCSAVRGWRGRSEQRRG</sequence>
<protein>
    <recommendedName>
        <fullName evidence="3">Inositol polyphosphate-related phosphatase domain-containing protein</fullName>
    </recommendedName>
</protein>
<dbReference type="Proteomes" id="UP001189429">
    <property type="component" value="Unassembled WGS sequence"/>
</dbReference>
<keyword evidence="2" id="KW-0812">Transmembrane</keyword>
<dbReference type="EMBL" id="CAUYUJ010003047">
    <property type="protein sequence ID" value="CAK0803609.1"/>
    <property type="molecule type" value="Genomic_DNA"/>
</dbReference>
<evidence type="ECO:0000256" key="2">
    <source>
        <dbReference type="SAM" id="Phobius"/>
    </source>
</evidence>
<keyword evidence="2" id="KW-0472">Membrane</keyword>
<evidence type="ECO:0000313" key="4">
    <source>
        <dbReference type="EMBL" id="CAK0803609.1"/>
    </source>
</evidence>
<gene>
    <name evidence="4" type="ORF">PCOR1329_LOCUS10716</name>
</gene>
<dbReference type="Gene3D" id="1.20.1070.10">
    <property type="entry name" value="Rhodopsin 7-helix transmembrane proteins"/>
    <property type="match status" value="1"/>
</dbReference>
<evidence type="ECO:0000256" key="1">
    <source>
        <dbReference type="SAM" id="MobiDB-lite"/>
    </source>
</evidence>
<comment type="caution">
    <text evidence="4">The sequence shown here is derived from an EMBL/GenBank/DDBJ whole genome shotgun (WGS) entry which is preliminary data.</text>
</comment>
<dbReference type="InterPro" id="IPR046985">
    <property type="entry name" value="IP5"/>
</dbReference>
<proteinExistence type="predicted"/>
<dbReference type="SMART" id="SM00128">
    <property type="entry name" value="IPPc"/>
    <property type="match status" value="1"/>
</dbReference>
<dbReference type="Pfam" id="PF05462">
    <property type="entry name" value="Dicty_CAR"/>
    <property type="match status" value="1"/>
</dbReference>
<feature type="transmembrane region" description="Helical" evidence="2">
    <location>
        <begin position="194"/>
        <end position="217"/>
    </location>
</feature>
<feature type="transmembrane region" description="Helical" evidence="2">
    <location>
        <begin position="162"/>
        <end position="182"/>
    </location>
</feature>
<feature type="compositionally biased region" description="Low complexity" evidence="1">
    <location>
        <begin position="1146"/>
        <end position="1160"/>
    </location>
</feature>
<evidence type="ECO:0000259" key="3">
    <source>
        <dbReference type="SMART" id="SM00128"/>
    </source>
</evidence>
<feature type="transmembrane region" description="Helical" evidence="2">
    <location>
        <begin position="83"/>
        <end position="106"/>
    </location>
</feature>
<organism evidence="4 5">
    <name type="scientific">Prorocentrum cordatum</name>
    <dbReference type="NCBI Taxonomy" id="2364126"/>
    <lineage>
        <taxon>Eukaryota</taxon>
        <taxon>Sar</taxon>
        <taxon>Alveolata</taxon>
        <taxon>Dinophyceae</taxon>
        <taxon>Prorocentrales</taxon>
        <taxon>Prorocentraceae</taxon>
        <taxon>Prorocentrum</taxon>
    </lineage>
</organism>
<keyword evidence="2" id="KW-1133">Transmembrane helix</keyword>
<dbReference type="Gene3D" id="3.60.10.10">
    <property type="entry name" value="Endonuclease/exonuclease/phosphatase"/>
    <property type="match status" value="1"/>
</dbReference>
<feature type="transmembrane region" description="Helical" evidence="2">
    <location>
        <begin position="42"/>
        <end position="63"/>
    </location>
</feature>
<dbReference type="Pfam" id="PF22669">
    <property type="entry name" value="Exo_endo_phos2"/>
    <property type="match status" value="1"/>
</dbReference>
<dbReference type="InterPro" id="IPR036691">
    <property type="entry name" value="Endo/exonu/phosph_ase_sf"/>
</dbReference>
<dbReference type="PANTHER" id="PTHR11200">
    <property type="entry name" value="INOSITOL 5-PHOSPHATASE"/>
    <property type="match status" value="1"/>
</dbReference>
<reference evidence="4" key="1">
    <citation type="submission" date="2023-10" db="EMBL/GenBank/DDBJ databases">
        <authorList>
            <person name="Chen Y."/>
            <person name="Shah S."/>
            <person name="Dougan E. K."/>
            <person name="Thang M."/>
            <person name="Chan C."/>
        </authorList>
    </citation>
    <scope>NUCLEOTIDE SEQUENCE [LARGE SCALE GENOMIC DNA]</scope>
</reference>
<dbReference type="InterPro" id="IPR000300">
    <property type="entry name" value="IPPc"/>
</dbReference>
<feature type="region of interest" description="Disordered" evidence="1">
    <location>
        <begin position="661"/>
        <end position="713"/>
    </location>
</feature>